<dbReference type="EMBL" id="PJEX01000106">
    <property type="protein sequence ID" value="TKW55259.1"/>
    <property type="molecule type" value="Genomic_DNA"/>
</dbReference>
<evidence type="ECO:0000313" key="1">
    <source>
        <dbReference type="EMBL" id="TKW55259.1"/>
    </source>
</evidence>
<dbReference type="Proteomes" id="UP000310108">
    <property type="component" value="Unassembled WGS sequence"/>
</dbReference>
<name>A0A4U6XIG8_9PEZI</name>
<proteinExistence type="predicted"/>
<organism evidence="1 2">
    <name type="scientific">Colletotrichum tanaceti</name>
    <dbReference type="NCBI Taxonomy" id="1306861"/>
    <lineage>
        <taxon>Eukaryota</taxon>
        <taxon>Fungi</taxon>
        <taxon>Dikarya</taxon>
        <taxon>Ascomycota</taxon>
        <taxon>Pezizomycotina</taxon>
        <taxon>Sordariomycetes</taxon>
        <taxon>Hypocreomycetidae</taxon>
        <taxon>Glomerellales</taxon>
        <taxon>Glomerellaceae</taxon>
        <taxon>Colletotrichum</taxon>
        <taxon>Colletotrichum destructivum species complex</taxon>
    </lineage>
</organism>
<sequence>MSDNPELANWSGIWLDVLATFSGLLSAAIPSAGLDTISAEFWPVFDGTHKIYDLAIYMVPFPPSHLRILRWPVLCMERRCIMKPFQQPCICAWGLSLRASI</sequence>
<protein>
    <submittedName>
        <fullName evidence="1">Uncharacterized protein</fullName>
    </submittedName>
</protein>
<dbReference type="AlphaFoldDB" id="A0A4U6XIG8"/>
<gene>
    <name evidence="1" type="ORF">CTA1_3324</name>
</gene>
<accession>A0A4U6XIG8</accession>
<comment type="caution">
    <text evidence="1">The sequence shown here is derived from an EMBL/GenBank/DDBJ whole genome shotgun (WGS) entry which is preliminary data.</text>
</comment>
<keyword evidence="2" id="KW-1185">Reference proteome</keyword>
<evidence type="ECO:0000313" key="2">
    <source>
        <dbReference type="Proteomes" id="UP000310108"/>
    </source>
</evidence>
<reference evidence="1 2" key="1">
    <citation type="journal article" date="2019" name="PLoS ONE">
        <title>Comparative genome analysis indicates high evolutionary potential of pathogenicity genes in Colletotrichum tanaceti.</title>
        <authorList>
            <person name="Lelwala R.V."/>
            <person name="Korhonen P.K."/>
            <person name="Young N.D."/>
            <person name="Scott J.B."/>
            <person name="Ades P.A."/>
            <person name="Gasser R.B."/>
            <person name="Taylor P.W.J."/>
        </authorList>
    </citation>
    <scope>NUCLEOTIDE SEQUENCE [LARGE SCALE GENOMIC DNA]</scope>
    <source>
        <strain evidence="1">BRIP57314</strain>
    </source>
</reference>